<feature type="signal peptide" evidence="1">
    <location>
        <begin position="1"/>
        <end position="20"/>
    </location>
</feature>
<dbReference type="AlphaFoldDB" id="A0AA37TQX1"/>
<evidence type="ECO:0000313" key="3">
    <source>
        <dbReference type="Proteomes" id="UP001157439"/>
    </source>
</evidence>
<dbReference type="InterPro" id="IPR047971">
    <property type="entry name" value="ExeM-like"/>
</dbReference>
<dbReference type="CDD" id="cd04486">
    <property type="entry name" value="YhcR_OBF_like"/>
    <property type="match status" value="1"/>
</dbReference>
<dbReference type="EMBL" id="BSPO01000002">
    <property type="protein sequence ID" value="GLS82587.1"/>
    <property type="molecule type" value="Genomic_DNA"/>
</dbReference>
<dbReference type="RefSeq" id="WP_095498985.1">
    <property type="nucleotide sequence ID" value="NZ_BSPO01000002.1"/>
</dbReference>
<dbReference type="NCBIfam" id="NF033681">
    <property type="entry name" value="ExeM_NucH_DNase"/>
    <property type="match status" value="1"/>
</dbReference>
<reference evidence="2 3" key="1">
    <citation type="journal article" date="2014" name="Int. J. Syst. Evol. Microbiol.">
        <title>Complete genome sequence of Corynebacterium casei LMG S-19264T (=DSM 44701T), isolated from a smear-ripened cheese.</title>
        <authorList>
            <consortium name="US DOE Joint Genome Institute (JGI-PGF)"/>
            <person name="Walter F."/>
            <person name="Albersmeier A."/>
            <person name="Kalinowski J."/>
            <person name="Ruckert C."/>
        </authorList>
    </citation>
    <scope>NUCLEOTIDE SEQUENCE [LARGE SCALE GENOMIC DNA]</scope>
    <source>
        <strain evidence="2 3">NBRC 112785</strain>
    </source>
</reference>
<dbReference type="PANTHER" id="PTHR42834:SF1">
    <property type="entry name" value="ENDONUCLEASE_EXONUCLEASE_PHOSPHATASE FAMILY PROTEIN (AFU_ORTHOLOGUE AFUA_3G09210)"/>
    <property type="match status" value="1"/>
</dbReference>
<keyword evidence="1" id="KW-0732">Signal</keyword>
<dbReference type="PANTHER" id="PTHR42834">
    <property type="entry name" value="ENDONUCLEASE/EXONUCLEASE/PHOSPHATASE FAMILY PROTEIN (AFU_ORTHOLOGUE AFUA_3G09210)"/>
    <property type="match status" value="1"/>
</dbReference>
<name>A0AA37TQX1_9GAMM</name>
<gene>
    <name evidence="2" type="ORF">GCM10007894_05640</name>
</gene>
<proteinExistence type="predicted"/>
<evidence type="ECO:0000313" key="2">
    <source>
        <dbReference type="EMBL" id="GLS82587.1"/>
    </source>
</evidence>
<sequence length="1045" mass="114902">MKKSLLCLAVASLMSTSAFAGVNDLLITEMVQKDFGAELGSVEITNTSATEAFTFTDTTAAYMRANGRFDNLMLNANGNPILSGYTLQPGQSVVVLHKDASDEYKNIITANGGIYVIGEGDPNTSFSDFYLSGNDGFFIKDGDTVIDRVGDPDNGNVWAPDTTLRRRQDVDGNAPQPSNNYDASQWQVISPLDKSDVGAPNLADPYVPFVCADLVTIGEIQGPGSESPLKGQTVAVQGVVSAFVNLPKKGFYLRDLVSDNNPLTSDGIFVESSKANSTLVGQTLCLGSEVQESFGQTQLSAESWDVIDSGFTPTVATEIEVLESDNGSFATTLERYEGMLVRLPEDMNPLLDGEQNMRVSRTFSFNYDSFRNNMTLAYKRPNVQPNQLHVAGSPESKAAAAQNNDYRLIVESSSRAGNGDIPYFPDFGVDPHQNHIRINDSVVGMEGVVSYGFGDYHLTVTNTLKSHNFIKNDPRSTTPTIDETVAPDHFSVRIASFNLFNYFNSPFGGAQNQFGQSRGADTYLEFTQQKAKLVEAIRALDSDAVALMEMENNGFGLTSAIADLVNEVNVFYNDEWANNHDKPNSTENRYVFVGFDHNGNQILDELDALGSDAIATGIIYRPAKLSIERTRVVTMPQQKAPTIVNDNNEVIKDGRDEILESGQNYHRDALVTTFLVNQTGKRLTLAVNHFKSKGSTCWEDWQGVEFGDATVWTKDAPDLDFQGSCAEFRVAGAVQLAEELETVVGDKIILGDLNSYAQEDAMLVLTDNPRNKTLETASHTFIGHKPQFNMDGSPVQIAHSYGYIDIISKLYAQQGRVSWSYSYNDEVGSLDHILISPSLEGRVIDAADWHINAAESNLYDYNQEYKDAQDGVEHKFFRPDLFRSSDHDPALLTLSYLPGEADADRPMYLTKLNKLLKVPYQIPAGVETLTGDVATVKLTQKHDDEQLDLGQLVEPDVVLRRDGVELVNFEVFGAPSAHYYATFQLLRNDEVVPGSEVTVEVQIANRDSLVAQIKREDKDYTGGTTGLLSLLSLLGLALLRRRSVH</sequence>
<keyword evidence="3" id="KW-1185">Reference proteome</keyword>
<feature type="chain" id="PRO_5041294684" evidence="1">
    <location>
        <begin position="21"/>
        <end position="1045"/>
    </location>
</feature>
<dbReference type="InterPro" id="IPR036691">
    <property type="entry name" value="Endo/exonu/phosph_ase_sf"/>
</dbReference>
<dbReference type="Proteomes" id="UP001157439">
    <property type="component" value="Unassembled WGS sequence"/>
</dbReference>
<accession>A0AA37TQX1</accession>
<protein>
    <submittedName>
        <fullName evidence="2">Nuclease</fullName>
    </submittedName>
</protein>
<organism evidence="2 3">
    <name type="scientific">Paraferrimonas haliotis</name>
    <dbReference type="NCBI Taxonomy" id="2013866"/>
    <lineage>
        <taxon>Bacteria</taxon>
        <taxon>Pseudomonadati</taxon>
        <taxon>Pseudomonadota</taxon>
        <taxon>Gammaproteobacteria</taxon>
        <taxon>Alteromonadales</taxon>
        <taxon>Ferrimonadaceae</taxon>
        <taxon>Paraferrimonas</taxon>
    </lineage>
</organism>
<evidence type="ECO:0000256" key="1">
    <source>
        <dbReference type="SAM" id="SignalP"/>
    </source>
</evidence>
<comment type="caution">
    <text evidence="2">The sequence shown here is derived from an EMBL/GenBank/DDBJ whole genome shotgun (WGS) entry which is preliminary data.</text>
</comment>
<dbReference type="Gene3D" id="3.60.10.10">
    <property type="entry name" value="Endonuclease/exonuclease/phosphatase"/>
    <property type="match status" value="1"/>
</dbReference>
<dbReference type="SUPFAM" id="SSF56219">
    <property type="entry name" value="DNase I-like"/>
    <property type="match status" value="1"/>
</dbReference>